<evidence type="ECO:0000256" key="1">
    <source>
        <dbReference type="ARBA" id="ARBA00004123"/>
    </source>
</evidence>
<evidence type="ECO:0008006" key="6">
    <source>
        <dbReference type="Google" id="ProtNLM"/>
    </source>
</evidence>
<dbReference type="GO" id="GO:0005634">
    <property type="term" value="C:nucleus"/>
    <property type="evidence" value="ECO:0007669"/>
    <property type="project" value="UniProtKB-SubCell"/>
</dbReference>
<keyword evidence="5" id="KW-1185">Reference proteome</keyword>
<dbReference type="PANTHER" id="PTHR37534:SF46">
    <property type="entry name" value="ZN(II)2CYS6 TRANSCRIPTION FACTOR (EUROFUNG)"/>
    <property type="match status" value="1"/>
</dbReference>
<accession>A0AAE8MM75</accession>
<dbReference type="Pfam" id="PF11951">
    <property type="entry name" value="Fungal_trans_2"/>
    <property type="match status" value="1"/>
</dbReference>
<feature type="compositionally biased region" description="Low complexity" evidence="3">
    <location>
        <begin position="58"/>
        <end position="72"/>
    </location>
</feature>
<evidence type="ECO:0000256" key="2">
    <source>
        <dbReference type="ARBA" id="ARBA00023242"/>
    </source>
</evidence>
<comment type="subcellular location">
    <subcellularLocation>
        <location evidence="1">Nucleus</location>
    </subcellularLocation>
</comment>
<dbReference type="CDD" id="cd12148">
    <property type="entry name" value="fungal_TF_MHR"/>
    <property type="match status" value="1"/>
</dbReference>
<feature type="compositionally biased region" description="Basic and acidic residues" evidence="3">
    <location>
        <begin position="1"/>
        <end position="11"/>
    </location>
</feature>
<feature type="compositionally biased region" description="Polar residues" evidence="3">
    <location>
        <begin position="39"/>
        <end position="52"/>
    </location>
</feature>
<reference evidence="4" key="1">
    <citation type="submission" date="2018-03" db="EMBL/GenBank/DDBJ databases">
        <authorList>
            <person name="Guldener U."/>
        </authorList>
    </citation>
    <scope>NUCLEOTIDE SEQUENCE</scope>
</reference>
<feature type="region of interest" description="Disordered" evidence="3">
    <location>
        <begin position="1"/>
        <end position="108"/>
    </location>
</feature>
<dbReference type="PANTHER" id="PTHR37534">
    <property type="entry name" value="TRANSCRIPTIONAL ACTIVATOR PROTEIN UGA3"/>
    <property type="match status" value="1"/>
</dbReference>
<dbReference type="AlphaFoldDB" id="A0AAE8MM75"/>
<keyword evidence="2" id="KW-0539">Nucleus</keyword>
<evidence type="ECO:0000313" key="4">
    <source>
        <dbReference type="EMBL" id="SPJ89760.1"/>
    </source>
</evidence>
<comment type="caution">
    <text evidence="4">The sequence shown here is derived from an EMBL/GenBank/DDBJ whole genome shotgun (WGS) entry which is preliminary data.</text>
</comment>
<evidence type="ECO:0000256" key="3">
    <source>
        <dbReference type="SAM" id="MobiDB-lite"/>
    </source>
</evidence>
<dbReference type="EMBL" id="ONZP01000712">
    <property type="protein sequence ID" value="SPJ89760.1"/>
    <property type="molecule type" value="Genomic_DNA"/>
</dbReference>
<evidence type="ECO:0000313" key="5">
    <source>
        <dbReference type="Proteomes" id="UP001187734"/>
    </source>
</evidence>
<protein>
    <recommendedName>
        <fullName evidence="6">Transcription factor domain-containing protein</fullName>
    </recommendedName>
</protein>
<gene>
    <name evidence="4" type="ORF">FTOL_13121</name>
</gene>
<dbReference type="InterPro" id="IPR021858">
    <property type="entry name" value="Fun_TF"/>
</dbReference>
<feature type="compositionally biased region" description="Low complexity" evidence="3">
    <location>
        <begin position="83"/>
        <end position="96"/>
    </location>
</feature>
<name>A0AAE8MM75_9HYPO</name>
<dbReference type="Proteomes" id="UP001187734">
    <property type="component" value="Unassembled WGS sequence"/>
</dbReference>
<organism evidence="4 5">
    <name type="scientific">Fusarium torulosum</name>
    <dbReference type="NCBI Taxonomy" id="33205"/>
    <lineage>
        <taxon>Eukaryota</taxon>
        <taxon>Fungi</taxon>
        <taxon>Dikarya</taxon>
        <taxon>Ascomycota</taxon>
        <taxon>Pezizomycotina</taxon>
        <taxon>Sordariomycetes</taxon>
        <taxon>Hypocreomycetidae</taxon>
        <taxon>Hypocreales</taxon>
        <taxon>Nectriaceae</taxon>
        <taxon>Fusarium</taxon>
    </lineage>
</organism>
<proteinExistence type="predicted"/>
<sequence length="624" mass="69564">MSAVKAPREFKFVGAFSRKRRRRDGTAPGSIDFVGPTSRPKQTSVSTPQPQHETAAAEPETSPSKSKSPNTSNEHREKTVDSAAPPTTQAAEAQAPPLAPTPLVSQETANPFDHDMMVSDGINNGSDIDWTYSSLMNPFMDTGPSFMAPFDHVNGQLPAYFGPDLPLIQLVDTPSTDNSPQNNFIGSQLSNEADGATGEFDPNAQSQTIDEHVLTLLNSHAAPSNISDTIAQLLTRYDQEFCVMPLTHDFAANPFRFDAETGRGSQLLLHCILALSYKHINSDTGSCAGEAKMHKRKALQMLKDMEGVSQASPMEATFLDAVLILMTLDCATSAHGPWTWYLKRAHKMIQAAEFCNMKKTPRMQARIEMLVWWDVTLALTSRQGCVLSESTIISLFNHDKPSDETFYSVSGCPEALFRHMIRLGSYAREYELITNMTCAKFDMDPVLEVEKEIREWTDPEYGDLPDQLVSDSSAPEGCDIGDVAHYKEDLHHCAEAWRYGLLIYIGRVFKWQRDQPAPSILGFLARKTLNHVTSCRYSSMLQKQLLLPVFLAGCETTDGHLRQAAKTYCSWWNERTRYDMFLTANALLEEVWADDTSGSWWGSIIDQKSRSNVNPGDSRQYLFG</sequence>